<reference evidence="2 3" key="1">
    <citation type="submission" date="2021-07" db="EMBL/GenBank/DDBJ databases">
        <title>The Aristolochia fimbriata genome: insights into angiosperm evolution, floral development and chemical biosynthesis.</title>
        <authorList>
            <person name="Jiao Y."/>
        </authorList>
    </citation>
    <scope>NUCLEOTIDE SEQUENCE [LARGE SCALE GENOMIC DNA]</scope>
    <source>
        <strain evidence="2">IBCAS-2021</strain>
        <tissue evidence="2">Leaf</tissue>
    </source>
</reference>
<dbReference type="InterPro" id="IPR007612">
    <property type="entry name" value="LOR"/>
</dbReference>
<comment type="similarity">
    <text evidence="1">Belongs to the LOR family.</text>
</comment>
<evidence type="ECO:0000256" key="1">
    <source>
        <dbReference type="ARBA" id="ARBA00005437"/>
    </source>
</evidence>
<sequence length="213" mass="24048">MSKIHPTESSCAVQKQVLESNKPLVLTVWKKSSMAFQGTDGFSVFDKDGRLAFRVDNYTRKTGGLVLMDGVGRALLTLKPQILSMHEQWNGFEGDGYSIKTNKTQLFSMKKKSFLPTSDEIEVFMGSRRNRTSSPSPDFRIDGCFRRRHCKIWGRNGEVVAEICRKKVNTTILLSEDVFSLIVRPGFSSELIMAFIVVMDRICRKPVAPILCS</sequence>
<evidence type="ECO:0000313" key="2">
    <source>
        <dbReference type="EMBL" id="KAG9443388.1"/>
    </source>
</evidence>
<dbReference type="PANTHER" id="PTHR31087">
    <property type="match status" value="1"/>
</dbReference>
<dbReference type="EMBL" id="JAINDJ010000006">
    <property type="protein sequence ID" value="KAG9443388.1"/>
    <property type="molecule type" value="Genomic_DNA"/>
</dbReference>
<dbReference type="Proteomes" id="UP000825729">
    <property type="component" value="Unassembled WGS sequence"/>
</dbReference>
<keyword evidence="3" id="KW-1185">Reference proteome</keyword>
<evidence type="ECO:0008006" key="4">
    <source>
        <dbReference type="Google" id="ProtNLM"/>
    </source>
</evidence>
<dbReference type="Gene3D" id="2.40.160.200">
    <property type="entry name" value="LURP1-related"/>
    <property type="match status" value="1"/>
</dbReference>
<dbReference type="SUPFAM" id="SSF54518">
    <property type="entry name" value="Tubby C-terminal domain-like"/>
    <property type="match status" value="1"/>
</dbReference>
<protein>
    <recommendedName>
        <fullName evidence="4">Protein LURP-one-related 5-like</fullName>
    </recommendedName>
</protein>
<dbReference type="InterPro" id="IPR038595">
    <property type="entry name" value="LOR_sf"/>
</dbReference>
<gene>
    <name evidence="2" type="ORF">H6P81_014728</name>
</gene>
<dbReference type="AlphaFoldDB" id="A0AAV7E7Z1"/>
<comment type="caution">
    <text evidence="2">The sequence shown here is derived from an EMBL/GenBank/DDBJ whole genome shotgun (WGS) entry which is preliminary data.</text>
</comment>
<evidence type="ECO:0000313" key="3">
    <source>
        <dbReference type="Proteomes" id="UP000825729"/>
    </source>
</evidence>
<dbReference type="InterPro" id="IPR025659">
    <property type="entry name" value="Tubby-like_C"/>
</dbReference>
<dbReference type="PANTHER" id="PTHR31087:SF95">
    <property type="entry name" value="EXPRESSED PROTEIN"/>
    <property type="match status" value="1"/>
</dbReference>
<dbReference type="Pfam" id="PF04525">
    <property type="entry name" value="LOR"/>
    <property type="match status" value="1"/>
</dbReference>
<organism evidence="2 3">
    <name type="scientific">Aristolochia fimbriata</name>
    <name type="common">White veined hardy Dutchman's pipe vine</name>
    <dbReference type="NCBI Taxonomy" id="158543"/>
    <lineage>
        <taxon>Eukaryota</taxon>
        <taxon>Viridiplantae</taxon>
        <taxon>Streptophyta</taxon>
        <taxon>Embryophyta</taxon>
        <taxon>Tracheophyta</taxon>
        <taxon>Spermatophyta</taxon>
        <taxon>Magnoliopsida</taxon>
        <taxon>Magnoliidae</taxon>
        <taxon>Piperales</taxon>
        <taxon>Aristolochiaceae</taxon>
        <taxon>Aristolochia</taxon>
    </lineage>
</organism>
<name>A0AAV7E7Z1_ARIFI</name>
<proteinExistence type="inferred from homology"/>
<accession>A0AAV7E7Z1</accession>